<comment type="caution">
    <text evidence="1">The sequence shown here is derived from an EMBL/GenBank/DDBJ whole genome shotgun (WGS) entry which is preliminary data.</text>
</comment>
<dbReference type="Gene3D" id="3.30.1310.10">
    <property type="entry name" value="Nucleoid-associated protein YbaB-like domain"/>
    <property type="match status" value="1"/>
</dbReference>
<organism evidence="1 2">
    <name type="scientific">Rhodococcus ruber</name>
    <dbReference type="NCBI Taxonomy" id="1830"/>
    <lineage>
        <taxon>Bacteria</taxon>
        <taxon>Bacillati</taxon>
        <taxon>Actinomycetota</taxon>
        <taxon>Actinomycetes</taxon>
        <taxon>Mycobacteriales</taxon>
        <taxon>Nocardiaceae</taxon>
        <taxon>Rhodococcus</taxon>
    </lineage>
</organism>
<name>A0ABT4M7V2_9NOCA</name>
<dbReference type="Proteomes" id="UP001081071">
    <property type="component" value="Unassembled WGS sequence"/>
</dbReference>
<protein>
    <submittedName>
        <fullName evidence="1">YbaB/EbfC family nucleoid-associated protein</fullName>
    </submittedName>
</protein>
<keyword evidence="2" id="KW-1185">Reference proteome</keyword>
<proteinExistence type="predicted"/>
<reference evidence="1" key="1">
    <citation type="submission" date="2022-12" db="EMBL/GenBank/DDBJ databases">
        <authorList>
            <person name="Krivoruchko A.V."/>
            <person name="Elkin A."/>
        </authorList>
    </citation>
    <scope>NUCLEOTIDE SEQUENCE</scope>
    <source>
        <strain evidence="1">IEGM 1391</strain>
    </source>
</reference>
<dbReference type="InterPro" id="IPR004401">
    <property type="entry name" value="YbaB/EbfC"/>
</dbReference>
<evidence type="ECO:0000313" key="2">
    <source>
        <dbReference type="Proteomes" id="UP001081071"/>
    </source>
</evidence>
<dbReference type="InterPro" id="IPR036894">
    <property type="entry name" value="YbaB-like_sf"/>
</dbReference>
<dbReference type="EMBL" id="JAPWIJ010000001">
    <property type="protein sequence ID" value="MCZ4516948.1"/>
    <property type="molecule type" value="Genomic_DNA"/>
</dbReference>
<evidence type="ECO:0000313" key="1">
    <source>
        <dbReference type="EMBL" id="MCZ4516948.1"/>
    </source>
</evidence>
<gene>
    <name evidence="1" type="ORF">O4220_00360</name>
</gene>
<dbReference type="SUPFAM" id="SSF82607">
    <property type="entry name" value="YbaB-like"/>
    <property type="match status" value="1"/>
</dbReference>
<accession>A0ABT4M7V2</accession>
<dbReference type="RefSeq" id="WP_269601588.1">
    <property type="nucleotide sequence ID" value="NZ_JAPWIJ010000001.1"/>
</dbReference>
<dbReference type="Pfam" id="PF02575">
    <property type="entry name" value="YbaB_DNA_bd"/>
    <property type="match status" value="1"/>
</dbReference>
<sequence>MSDAGDVEDEITEIKAAAADVARVLAAVRGIGESTDRTVLATTDSRGHLVDIEIAPGAAQRPEALASAILDAVARAASDAAARTEVAVRPITDNTRVRSALDTVRDFVAAEASTPASDPRSGEADMDRYYRNFSALQ</sequence>